<dbReference type="EMBL" id="CP017962">
    <property type="protein sequence ID" value="APC49619.1"/>
    <property type="molecule type" value="Genomic_DNA"/>
</dbReference>
<dbReference type="Gene3D" id="3.40.50.2000">
    <property type="entry name" value="Glycogen Phosphorylase B"/>
    <property type="match status" value="1"/>
</dbReference>
<evidence type="ECO:0000313" key="1">
    <source>
        <dbReference type="EMBL" id="APC49619.1"/>
    </source>
</evidence>
<protein>
    <recommendedName>
        <fullName evidence="3">Glycosyltransferase</fullName>
    </recommendedName>
</protein>
<organism evidence="1 2">
    <name type="scientific">Virgibacillus halodenitrificans</name>
    <name type="common">Bacillus halodenitrificans</name>
    <dbReference type="NCBI Taxonomy" id="1482"/>
    <lineage>
        <taxon>Bacteria</taxon>
        <taxon>Bacillati</taxon>
        <taxon>Bacillota</taxon>
        <taxon>Bacilli</taxon>
        <taxon>Bacillales</taxon>
        <taxon>Bacillaceae</taxon>
        <taxon>Virgibacillus</taxon>
    </lineage>
</organism>
<evidence type="ECO:0008006" key="3">
    <source>
        <dbReference type="Google" id="ProtNLM"/>
    </source>
</evidence>
<dbReference type="RefSeq" id="WP_071649624.1">
    <property type="nucleotide sequence ID" value="NZ_CP017962.1"/>
</dbReference>
<name>A0AAC9J5I8_VIRHA</name>
<sequence>MQSIFFYTNAKVYDLTAGITKKVNSQIKAFEKLGYNVVYSGYIKDGVAIFNSDGSIITKKTYPIKSNRIQRIIRRKLLITFCTDYLKKKKESFKLIYARYHFFDSSYLKMLKCAKKVGEYVVIEAHSYPSYEKGLSIMTPVYLTDWLWSKGAYRYIDFVAAMNNMKEIWKRPTVKISNAVDIDAIPVHNPSVIRKSENEIHLVSVAFESKAHGLDRIIKGINNYKRMGGEWDFVVHFVGTHLESTKSLAKFSPYNESFIFYQPLSGKELDEVYDKADIGIGSIANHRVGSYFGSALKTIEYLAKGIPFIYGWREEIIGDDFPYATRVELNEEPIDMNTIVKLYKETRKEKDLQQRVRSHLGNDQSWEGQMKKVIDYMNRHK</sequence>
<evidence type="ECO:0000313" key="2">
    <source>
        <dbReference type="Proteomes" id="UP000182945"/>
    </source>
</evidence>
<dbReference type="AlphaFoldDB" id="A0AAC9J5I8"/>
<gene>
    <name evidence="1" type="ORF">BME96_16095</name>
</gene>
<dbReference type="GeneID" id="71515935"/>
<proteinExistence type="predicted"/>
<accession>A0AAC9J5I8</accession>
<dbReference type="Proteomes" id="UP000182945">
    <property type="component" value="Chromosome"/>
</dbReference>
<dbReference type="SUPFAM" id="SSF53756">
    <property type="entry name" value="UDP-Glycosyltransferase/glycogen phosphorylase"/>
    <property type="match status" value="1"/>
</dbReference>
<dbReference type="KEGG" id="vhl:BME96_16095"/>
<reference evidence="1 2" key="1">
    <citation type="submission" date="2016-11" db="EMBL/GenBank/DDBJ databases">
        <title>Complete genome sequencing of Virgibacillus halodenitrificans PDB-F2.</title>
        <authorList>
            <person name="Sun Z."/>
            <person name="Zhou Y."/>
            <person name="Li H."/>
        </authorList>
    </citation>
    <scope>NUCLEOTIDE SEQUENCE [LARGE SCALE GENOMIC DNA]</scope>
    <source>
        <strain evidence="1 2">PDB-F2</strain>
    </source>
</reference>